<dbReference type="RefSeq" id="WP_104418177.1">
    <property type="nucleotide sequence ID" value="NZ_PTJC01000005.1"/>
</dbReference>
<evidence type="ECO:0000256" key="1">
    <source>
        <dbReference type="SAM" id="MobiDB-lite"/>
    </source>
</evidence>
<feature type="transmembrane region" description="Helical" evidence="2">
    <location>
        <begin position="51"/>
        <end position="71"/>
    </location>
</feature>
<reference evidence="3 4" key="1">
    <citation type="submission" date="2018-02" db="EMBL/GenBank/DDBJ databases">
        <title>Genomic Encyclopedia of Archaeal and Bacterial Type Strains, Phase II (KMG-II): from individual species to whole genera.</title>
        <authorList>
            <person name="Goeker M."/>
        </authorList>
    </citation>
    <scope>NUCLEOTIDE SEQUENCE [LARGE SCALE GENOMIC DNA]</scope>
    <source>
        <strain evidence="3 4">DSM 29526</strain>
    </source>
</reference>
<evidence type="ECO:0000256" key="2">
    <source>
        <dbReference type="SAM" id="Phobius"/>
    </source>
</evidence>
<dbReference type="AlphaFoldDB" id="A0A2S6I7W7"/>
<protein>
    <submittedName>
        <fullName evidence="3">Uncharacterized protein</fullName>
    </submittedName>
</protein>
<feature type="transmembrane region" description="Helical" evidence="2">
    <location>
        <begin position="91"/>
        <end position="115"/>
    </location>
</feature>
<evidence type="ECO:0000313" key="4">
    <source>
        <dbReference type="Proteomes" id="UP000237662"/>
    </source>
</evidence>
<keyword evidence="2" id="KW-0812">Transmembrane</keyword>
<keyword evidence="4" id="KW-1185">Reference proteome</keyword>
<keyword evidence="2" id="KW-1133">Transmembrane helix</keyword>
<name>A0A2S6I7W7_9BACT</name>
<comment type="caution">
    <text evidence="3">The sequence shown here is derived from an EMBL/GenBank/DDBJ whole genome shotgun (WGS) entry which is preliminary data.</text>
</comment>
<organism evidence="3 4">
    <name type="scientific">Neolewinella xylanilytica</name>
    <dbReference type="NCBI Taxonomy" id="1514080"/>
    <lineage>
        <taxon>Bacteria</taxon>
        <taxon>Pseudomonadati</taxon>
        <taxon>Bacteroidota</taxon>
        <taxon>Saprospiria</taxon>
        <taxon>Saprospirales</taxon>
        <taxon>Lewinellaceae</taxon>
        <taxon>Neolewinella</taxon>
    </lineage>
</organism>
<sequence>MPASSFTPIKSALIGGVLSTLVIFFGTYLLGGITDPEAIDNLQEIRPTLRFTASGSMTATSTILALMLTLLSFTQQTDRKLKAYHYNRIWWIARFAAIVFVAALVLLMMLNVPISNAEETFQGFYNVVYYTLLVYTALIGGMMITIILLLYQAARDIILIAHPGKVVSSLYANPEPEEEGSDRMTKREREKMEVPAPEEGVGSEN</sequence>
<feature type="compositionally biased region" description="Basic and acidic residues" evidence="1">
    <location>
        <begin position="181"/>
        <end position="193"/>
    </location>
</feature>
<dbReference type="Proteomes" id="UP000237662">
    <property type="component" value="Unassembled WGS sequence"/>
</dbReference>
<feature type="transmembrane region" description="Helical" evidence="2">
    <location>
        <begin position="127"/>
        <end position="151"/>
    </location>
</feature>
<accession>A0A2S6I7W7</accession>
<gene>
    <name evidence="3" type="ORF">CLV84_0525</name>
</gene>
<feature type="transmembrane region" description="Helical" evidence="2">
    <location>
        <begin position="12"/>
        <end position="31"/>
    </location>
</feature>
<proteinExistence type="predicted"/>
<dbReference type="OrthoDB" id="1494118at2"/>
<dbReference type="EMBL" id="PTJC01000005">
    <property type="protein sequence ID" value="PPK87581.1"/>
    <property type="molecule type" value="Genomic_DNA"/>
</dbReference>
<evidence type="ECO:0000313" key="3">
    <source>
        <dbReference type="EMBL" id="PPK87581.1"/>
    </source>
</evidence>
<feature type="region of interest" description="Disordered" evidence="1">
    <location>
        <begin position="171"/>
        <end position="205"/>
    </location>
</feature>
<keyword evidence="2" id="KW-0472">Membrane</keyword>